<accession>A0A9W5NSM4</accession>
<sequence>MIIAIINIFLLFSNLNVLAVEVVKEPLINAVKGSQQYLLGETFVEVAWNDETNGI</sequence>
<protein>
    <submittedName>
        <fullName evidence="1">Uncharacterized protein</fullName>
    </submittedName>
</protein>
<name>A0A9W5NSM4_BACC8</name>
<gene>
    <name evidence="1" type="ORF">IIA_00702</name>
</gene>
<dbReference type="AlphaFoldDB" id="A0A9W5NSM4"/>
<evidence type="ECO:0000313" key="1">
    <source>
        <dbReference type="EMBL" id="EJR25872.1"/>
    </source>
</evidence>
<comment type="caution">
    <text evidence="1">The sequence shown here is derived from an EMBL/GenBank/DDBJ whole genome shotgun (WGS) entry which is preliminary data.</text>
</comment>
<dbReference type="EMBL" id="AHER01000015">
    <property type="protein sequence ID" value="EJR25872.1"/>
    <property type="molecule type" value="Genomic_DNA"/>
</dbReference>
<reference evidence="1" key="1">
    <citation type="submission" date="2012-04" db="EMBL/GenBank/DDBJ databases">
        <title>The Genome Sequence of Bacillus cereus VD014.</title>
        <authorList>
            <consortium name="The Broad Institute Genome Sequencing Platform"/>
            <consortium name="The Broad Institute Genome Sequencing Center for Infectious Disease"/>
            <person name="Feldgarden M."/>
            <person name="Van der Auwera G.A."/>
            <person name="Mahillon J."/>
            <person name="Duprez V."/>
            <person name="Timmery S."/>
            <person name="Mattelet C."/>
            <person name="Dierick K."/>
            <person name="Sun M."/>
            <person name="Yu Z."/>
            <person name="Zhu L."/>
            <person name="Hu X."/>
            <person name="Shank E.B."/>
            <person name="Swiecicka I."/>
            <person name="Hansen B.M."/>
            <person name="Andrup L."/>
            <person name="Young S.K."/>
            <person name="Zeng Q."/>
            <person name="Gargeya S."/>
            <person name="Fitzgerald M."/>
            <person name="Haas B."/>
            <person name="Abouelleil A."/>
            <person name="Alvarado L."/>
            <person name="Arachchi H.M."/>
            <person name="Berlin A."/>
            <person name="Chapman S.B."/>
            <person name="Goldberg J."/>
            <person name="Griggs A."/>
            <person name="Gujja S."/>
            <person name="Hansen M."/>
            <person name="Howarth C."/>
            <person name="Imamovic A."/>
            <person name="Larimer J."/>
            <person name="McCowen C."/>
            <person name="Montmayeur A."/>
            <person name="Murphy C."/>
            <person name="Neiman D."/>
            <person name="Pearson M."/>
            <person name="Priest M."/>
            <person name="Roberts A."/>
            <person name="Saif S."/>
            <person name="Shea T."/>
            <person name="Sisk P."/>
            <person name="Sykes S."/>
            <person name="Wortman J."/>
            <person name="Nusbaum C."/>
            <person name="Birren B."/>
        </authorList>
    </citation>
    <scope>NUCLEOTIDE SEQUENCE</scope>
    <source>
        <strain evidence="1">VD014</strain>
    </source>
</reference>
<dbReference type="Proteomes" id="UP000006607">
    <property type="component" value="Unassembled WGS sequence"/>
</dbReference>
<organism evidence="1 2">
    <name type="scientific">Bacillus cereus (strain VD014)</name>
    <dbReference type="NCBI Taxonomy" id="1053223"/>
    <lineage>
        <taxon>Bacteria</taxon>
        <taxon>Bacillati</taxon>
        <taxon>Bacillota</taxon>
        <taxon>Bacilli</taxon>
        <taxon>Bacillales</taxon>
        <taxon>Bacillaceae</taxon>
        <taxon>Bacillus</taxon>
        <taxon>Bacillus cereus group</taxon>
    </lineage>
</organism>
<evidence type="ECO:0000313" key="2">
    <source>
        <dbReference type="Proteomes" id="UP000006607"/>
    </source>
</evidence>
<dbReference type="RefSeq" id="WP_002163860.1">
    <property type="nucleotide sequence ID" value="NZ_JH792025.1"/>
</dbReference>
<proteinExistence type="predicted"/>